<feature type="region of interest" description="Disordered" evidence="1">
    <location>
        <begin position="93"/>
        <end position="112"/>
    </location>
</feature>
<dbReference type="AlphaFoldDB" id="A0A4R0RGL6"/>
<reference evidence="2 3" key="1">
    <citation type="submission" date="2018-11" db="EMBL/GenBank/DDBJ databases">
        <title>Genome assembly of Steccherinum ochraceum LE-BIN_3174, the white-rot fungus of the Steccherinaceae family (The Residual Polyporoid clade, Polyporales, Basidiomycota).</title>
        <authorList>
            <person name="Fedorova T.V."/>
            <person name="Glazunova O.A."/>
            <person name="Landesman E.O."/>
            <person name="Moiseenko K.V."/>
            <person name="Psurtseva N.V."/>
            <person name="Savinova O.S."/>
            <person name="Shakhova N.V."/>
            <person name="Tyazhelova T.V."/>
            <person name="Vasina D.V."/>
        </authorList>
    </citation>
    <scope>NUCLEOTIDE SEQUENCE [LARGE SCALE GENOMIC DNA]</scope>
    <source>
        <strain evidence="2 3">LE-BIN_3174</strain>
    </source>
</reference>
<feature type="compositionally biased region" description="Pro residues" evidence="1">
    <location>
        <begin position="166"/>
        <end position="176"/>
    </location>
</feature>
<feature type="compositionally biased region" description="Low complexity" evidence="1">
    <location>
        <begin position="177"/>
        <end position="189"/>
    </location>
</feature>
<dbReference type="EMBL" id="RWJN01000265">
    <property type="protein sequence ID" value="TCD63949.1"/>
    <property type="molecule type" value="Genomic_DNA"/>
</dbReference>
<comment type="caution">
    <text evidence="2">The sequence shown here is derived from an EMBL/GenBank/DDBJ whole genome shotgun (WGS) entry which is preliminary data.</text>
</comment>
<accession>A0A4R0RGL6</accession>
<feature type="region of interest" description="Disordered" evidence="1">
    <location>
        <begin position="18"/>
        <end position="41"/>
    </location>
</feature>
<dbReference type="Proteomes" id="UP000292702">
    <property type="component" value="Unassembled WGS sequence"/>
</dbReference>
<evidence type="ECO:0000313" key="3">
    <source>
        <dbReference type="Proteomes" id="UP000292702"/>
    </source>
</evidence>
<dbReference type="OrthoDB" id="10662849at2759"/>
<feature type="compositionally biased region" description="Polar residues" evidence="1">
    <location>
        <begin position="152"/>
        <end position="164"/>
    </location>
</feature>
<feature type="region of interest" description="Disordered" evidence="1">
    <location>
        <begin position="130"/>
        <end position="261"/>
    </location>
</feature>
<name>A0A4R0RGL6_9APHY</name>
<protein>
    <submittedName>
        <fullName evidence="2">Uncharacterized protein</fullName>
    </submittedName>
</protein>
<feature type="compositionally biased region" description="Polar residues" evidence="1">
    <location>
        <begin position="22"/>
        <end position="34"/>
    </location>
</feature>
<proteinExistence type="predicted"/>
<feature type="compositionally biased region" description="Basic and acidic residues" evidence="1">
    <location>
        <begin position="228"/>
        <end position="249"/>
    </location>
</feature>
<evidence type="ECO:0000313" key="2">
    <source>
        <dbReference type="EMBL" id="TCD63949.1"/>
    </source>
</evidence>
<organism evidence="2 3">
    <name type="scientific">Steccherinum ochraceum</name>
    <dbReference type="NCBI Taxonomy" id="92696"/>
    <lineage>
        <taxon>Eukaryota</taxon>
        <taxon>Fungi</taxon>
        <taxon>Dikarya</taxon>
        <taxon>Basidiomycota</taxon>
        <taxon>Agaricomycotina</taxon>
        <taxon>Agaricomycetes</taxon>
        <taxon>Polyporales</taxon>
        <taxon>Steccherinaceae</taxon>
        <taxon>Steccherinum</taxon>
    </lineage>
</organism>
<keyword evidence="3" id="KW-1185">Reference proteome</keyword>
<sequence length="261" mass="28598">MDYSSLFASGFRAISTRHRRSSSAMDSLSPTSPDFHSVPFSQRRDSSLKLIISPYKRRASGQHTGENEGTEKSIADLASSAWDSPTLPVHPVSCLHPHDDADSGEASPLDKFSSHFTPSSFTASQKVALSPINGSAHQKRRSRRGSVGDSFLSFSPADSLTHTYPQRPPPPPPAPNTPASHRSMTTSATSRRRTRRHTVVLSSHGEKKSWMSGPLPPLPPLPSLYSKGRREEGTPGKDEESMEDWRSVIDDLLENENSLTL</sequence>
<evidence type="ECO:0000256" key="1">
    <source>
        <dbReference type="SAM" id="MobiDB-lite"/>
    </source>
</evidence>
<gene>
    <name evidence="2" type="ORF">EIP91_004759</name>
</gene>